<protein>
    <recommendedName>
        <fullName evidence="4">Chlororespiratory reduction 41</fullName>
    </recommendedName>
</protein>
<keyword evidence="3" id="KW-1185">Reference proteome</keyword>
<organism evidence="2 3">
    <name type="scientific">Linum trigynum</name>
    <dbReference type="NCBI Taxonomy" id="586398"/>
    <lineage>
        <taxon>Eukaryota</taxon>
        <taxon>Viridiplantae</taxon>
        <taxon>Streptophyta</taxon>
        <taxon>Embryophyta</taxon>
        <taxon>Tracheophyta</taxon>
        <taxon>Spermatophyta</taxon>
        <taxon>Magnoliopsida</taxon>
        <taxon>eudicotyledons</taxon>
        <taxon>Gunneridae</taxon>
        <taxon>Pentapetalae</taxon>
        <taxon>rosids</taxon>
        <taxon>fabids</taxon>
        <taxon>Malpighiales</taxon>
        <taxon>Linaceae</taxon>
        <taxon>Linum</taxon>
    </lineage>
</organism>
<proteinExistence type="predicted"/>
<accession>A0AAV2C6N4</accession>
<feature type="region of interest" description="Disordered" evidence="1">
    <location>
        <begin position="1"/>
        <end position="54"/>
    </location>
</feature>
<reference evidence="2 3" key="1">
    <citation type="submission" date="2024-04" db="EMBL/GenBank/DDBJ databases">
        <authorList>
            <person name="Fracassetti M."/>
        </authorList>
    </citation>
    <scope>NUCLEOTIDE SEQUENCE [LARGE SCALE GENOMIC DNA]</scope>
</reference>
<evidence type="ECO:0000313" key="2">
    <source>
        <dbReference type="EMBL" id="CAL1352218.1"/>
    </source>
</evidence>
<feature type="compositionally biased region" description="Polar residues" evidence="1">
    <location>
        <begin position="21"/>
        <end position="32"/>
    </location>
</feature>
<evidence type="ECO:0000313" key="3">
    <source>
        <dbReference type="Proteomes" id="UP001497516"/>
    </source>
</evidence>
<name>A0AAV2C6N4_9ROSI</name>
<sequence>MASTHISSSLSLPSPDLPQSNRFCSSPNTAALQPSAAFPPRFTQKSRRNNPPPAIIRRTIISCSNSNGAAEPDSQQRIGHVMIDHLERLERSMMENYNIERLVKLGKQAAEGARKEAFLLKERGFAEETTVSELLRALEQMEVALAAIEKDGIGIAGESGEEAVWHALDRCRQAIRIANSFR</sequence>
<dbReference type="AlphaFoldDB" id="A0AAV2C6N4"/>
<evidence type="ECO:0008006" key="4">
    <source>
        <dbReference type="Google" id="ProtNLM"/>
    </source>
</evidence>
<feature type="compositionally biased region" description="Low complexity" evidence="1">
    <location>
        <begin position="7"/>
        <end position="20"/>
    </location>
</feature>
<evidence type="ECO:0000256" key="1">
    <source>
        <dbReference type="SAM" id="MobiDB-lite"/>
    </source>
</evidence>
<dbReference type="EMBL" id="OZ034813">
    <property type="protein sequence ID" value="CAL1352218.1"/>
    <property type="molecule type" value="Genomic_DNA"/>
</dbReference>
<dbReference type="Proteomes" id="UP001497516">
    <property type="component" value="Chromosome 1"/>
</dbReference>
<gene>
    <name evidence="2" type="ORF">LTRI10_LOCUS205</name>
</gene>